<protein>
    <submittedName>
        <fullName evidence="2">Uncharacterized protein</fullName>
    </submittedName>
</protein>
<feature type="region of interest" description="Disordered" evidence="1">
    <location>
        <begin position="78"/>
        <end position="196"/>
    </location>
</feature>
<gene>
    <name evidence="2" type="ORF">RRG08_055445</name>
</gene>
<dbReference type="EMBL" id="JAWDGP010002389">
    <property type="protein sequence ID" value="KAK3783567.1"/>
    <property type="molecule type" value="Genomic_DNA"/>
</dbReference>
<feature type="compositionally biased region" description="Low complexity" evidence="1">
    <location>
        <begin position="154"/>
        <end position="196"/>
    </location>
</feature>
<feature type="compositionally biased region" description="Low complexity" evidence="1">
    <location>
        <begin position="13"/>
        <end position="23"/>
    </location>
</feature>
<accession>A0AAE1ABD8</accession>
<evidence type="ECO:0000313" key="3">
    <source>
        <dbReference type="Proteomes" id="UP001283361"/>
    </source>
</evidence>
<proteinExistence type="predicted"/>
<name>A0AAE1ABD8_9GAST</name>
<organism evidence="2 3">
    <name type="scientific">Elysia crispata</name>
    <name type="common">lettuce slug</name>
    <dbReference type="NCBI Taxonomy" id="231223"/>
    <lineage>
        <taxon>Eukaryota</taxon>
        <taxon>Metazoa</taxon>
        <taxon>Spiralia</taxon>
        <taxon>Lophotrochozoa</taxon>
        <taxon>Mollusca</taxon>
        <taxon>Gastropoda</taxon>
        <taxon>Heterobranchia</taxon>
        <taxon>Euthyneura</taxon>
        <taxon>Panpulmonata</taxon>
        <taxon>Sacoglossa</taxon>
        <taxon>Placobranchoidea</taxon>
        <taxon>Plakobranchidae</taxon>
        <taxon>Elysia</taxon>
    </lineage>
</organism>
<evidence type="ECO:0000313" key="2">
    <source>
        <dbReference type="EMBL" id="KAK3783567.1"/>
    </source>
</evidence>
<comment type="caution">
    <text evidence="2">The sequence shown here is derived from an EMBL/GenBank/DDBJ whole genome shotgun (WGS) entry which is preliminary data.</text>
</comment>
<dbReference type="Proteomes" id="UP001283361">
    <property type="component" value="Unassembled WGS sequence"/>
</dbReference>
<evidence type="ECO:0000256" key="1">
    <source>
        <dbReference type="SAM" id="MobiDB-lite"/>
    </source>
</evidence>
<feature type="region of interest" description="Disordered" evidence="1">
    <location>
        <begin position="1"/>
        <end position="29"/>
    </location>
</feature>
<feature type="compositionally biased region" description="Basic and acidic residues" evidence="1">
    <location>
        <begin position="95"/>
        <end position="106"/>
    </location>
</feature>
<sequence>MLVPLKELPGPPSSRKSGSPTTKHTGNYESKDYFSSTLVILVPSLTIYPNLQAGHRDSPGGDWTLTLATTGFVYPDLTLDEPSGLRPRPGAARGDQGKPSRSRASEVSDTAGQDGGSSLGHDKGKLLPPPLAHSSAQGEATSIRTSHSSVQGEATTSATASHSSAQGEATTSATTSHSSAQGEATTTTTTTTTSHS</sequence>
<keyword evidence="3" id="KW-1185">Reference proteome</keyword>
<dbReference type="AlphaFoldDB" id="A0AAE1ABD8"/>
<feature type="compositionally biased region" description="Polar residues" evidence="1">
    <location>
        <begin position="134"/>
        <end position="153"/>
    </location>
</feature>
<reference evidence="2" key="1">
    <citation type="journal article" date="2023" name="G3 (Bethesda)">
        <title>A reference genome for the long-term kleptoplast-retaining sea slug Elysia crispata morphotype clarki.</title>
        <authorList>
            <person name="Eastman K.E."/>
            <person name="Pendleton A.L."/>
            <person name="Shaikh M.A."/>
            <person name="Suttiyut T."/>
            <person name="Ogas R."/>
            <person name="Tomko P."/>
            <person name="Gavelis G."/>
            <person name="Widhalm J.R."/>
            <person name="Wisecaver J.H."/>
        </authorList>
    </citation>
    <scope>NUCLEOTIDE SEQUENCE</scope>
    <source>
        <strain evidence="2">ECLA1</strain>
    </source>
</reference>